<proteinExistence type="predicted"/>
<name>D4J8Y9_9FIRM</name>
<dbReference type="EMBL" id="FP929038">
    <property type="protein sequence ID" value="CBK80810.1"/>
    <property type="molecule type" value="Genomic_DNA"/>
</dbReference>
<dbReference type="PATRIC" id="fig|717962.3.peg.1989"/>
<gene>
    <name evidence="1" type="ORF">CC1_20970</name>
</gene>
<reference evidence="1 2" key="2">
    <citation type="submission" date="2010-03" db="EMBL/GenBank/DDBJ databases">
        <authorList>
            <person name="Pajon A."/>
        </authorList>
    </citation>
    <scope>NUCLEOTIDE SEQUENCE [LARGE SCALE GENOMIC DNA]</scope>
    <source>
        <strain evidence="1 2">GD/7</strain>
    </source>
</reference>
<accession>D4J8Y9</accession>
<evidence type="ECO:0000313" key="2">
    <source>
        <dbReference type="Proteomes" id="UP000008798"/>
    </source>
</evidence>
<dbReference type="STRING" id="717962.CC1_20970"/>
<evidence type="ECO:0000313" key="1">
    <source>
        <dbReference type="EMBL" id="CBK80810.1"/>
    </source>
</evidence>
<dbReference type="AlphaFoldDB" id="D4J8Y9"/>
<dbReference type="Proteomes" id="UP000008798">
    <property type="component" value="Chromosome"/>
</dbReference>
<dbReference type="KEGG" id="cct:CC1_20970"/>
<protein>
    <submittedName>
        <fullName evidence="1">Uncharacterized protein</fullName>
    </submittedName>
</protein>
<sequence length="110" mass="12788">MILAVKLRNAIKKEAANNNMELVFSLKNIIINGEKRGCYGFVRNVKNGSVIYVDTEEPVLSNLHYMYRYAEDEHDYRGYRNRWADTLNGLVKGICRCLTMTPEEARDIRI</sequence>
<organism evidence="1 2">
    <name type="scientific">Coprococcus catus GD/7</name>
    <dbReference type="NCBI Taxonomy" id="717962"/>
    <lineage>
        <taxon>Bacteria</taxon>
        <taxon>Bacillati</taxon>
        <taxon>Bacillota</taxon>
        <taxon>Clostridia</taxon>
        <taxon>Lachnospirales</taxon>
        <taxon>Lachnospiraceae</taxon>
        <taxon>Coprococcus</taxon>
    </lineage>
</organism>
<reference evidence="1 2" key="1">
    <citation type="submission" date="2010-03" db="EMBL/GenBank/DDBJ databases">
        <title>The genome sequence of Coprococcus catus GD/7.</title>
        <authorList>
            <consortium name="metaHIT consortium -- http://www.metahit.eu/"/>
            <person name="Pajon A."/>
            <person name="Turner K."/>
            <person name="Parkhill J."/>
            <person name="Duncan S."/>
            <person name="Flint H."/>
        </authorList>
    </citation>
    <scope>NUCLEOTIDE SEQUENCE [LARGE SCALE GENOMIC DNA]</scope>
    <source>
        <strain evidence="1 2">GD/7</strain>
    </source>
</reference>
<dbReference type="HOGENOM" id="CLU_2166681_0_0_9"/>